<evidence type="ECO:0000313" key="1">
    <source>
        <dbReference type="EMBL" id="EQA37660.1"/>
    </source>
</evidence>
<name>V6HL81_9LEPT</name>
<evidence type="ECO:0000313" key="2">
    <source>
        <dbReference type="Proteomes" id="UP000018719"/>
    </source>
</evidence>
<dbReference type="RefSeq" id="WP_020988373.1">
    <property type="nucleotide sequence ID" value="NZ_AHMM02000015.1"/>
</dbReference>
<comment type="caution">
    <text evidence="1">The sequence shown here is derived from an EMBL/GenBank/DDBJ whole genome shotgun (WGS) entry which is preliminary data.</text>
</comment>
<organism evidence="1 2">
    <name type="scientific">Leptospira inadai serovar Lyme str. 10</name>
    <dbReference type="NCBI Taxonomy" id="1049790"/>
    <lineage>
        <taxon>Bacteria</taxon>
        <taxon>Pseudomonadati</taxon>
        <taxon>Spirochaetota</taxon>
        <taxon>Spirochaetia</taxon>
        <taxon>Leptospirales</taxon>
        <taxon>Leptospiraceae</taxon>
        <taxon>Leptospira</taxon>
    </lineage>
</organism>
<reference evidence="1 2" key="1">
    <citation type="submission" date="2013-05" db="EMBL/GenBank/DDBJ databases">
        <authorList>
            <person name="Harkins D.M."/>
            <person name="Durkin A.S."/>
            <person name="Brinkac L.M."/>
            <person name="Haft D.H."/>
            <person name="Selengut J.D."/>
            <person name="Sanka R."/>
            <person name="DePew J."/>
            <person name="Purushe J."/>
            <person name="Hartskeerl R.A."/>
            <person name="Ahmed A."/>
            <person name="van der Linden H."/>
            <person name="Goris M.G.A."/>
            <person name="Vinetz J.M."/>
            <person name="Sutton G.G."/>
            <person name="Nierman W.C."/>
            <person name="Fouts D.E."/>
        </authorList>
    </citation>
    <scope>NUCLEOTIDE SEQUENCE [LARGE SCALE GENOMIC DNA]</scope>
    <source>
        <strain evidence="1 2">10</strain>
    </source>
</reference>
<dbReference type="Proteomes" id="UP000018719">
    <property type="component" value="Unassembled WGS sequence"/>
</dbReference>
<proteinExistence type="predicted"/>
<protein>
    <submittedName>
        <fullName evidence="1">Uncharacterized protein</fullName>
    </submittedName>
</protein>
<accession>V6HL81</accession>
<sequence length="43" mass="4605">MNLCQEFQTKQTIESVANASQAMEGVASAKDAVEPNPLGRRIA</sequence>
<gene>
    <name evidence="1" type="ORF">LEP1GSC047_4400</name>
</gene>
<dbReference type="EMBL" id="AHMM02000015">
    <property type="protein sequence ID" value="EQA37660.1"/>
    <property type="molecule type" value="Genomic_DNA"/>
</dbReference>
<dbReference type="AlphaFoldDB" id="V6HL81"/>